<evidence type="ECO:0008006" key="4">
    <source>
        <dbReference type="Google" id="ProtNLM"/>
    </source>
</evidence>
<dbReference type="Proteomes" id="UP000595448">
    <property type="component" value="Chromosome"/>
</dbReference>
<protein>
    <recommendedName>
        <fullName evidence="4">DUF2730 family protein</fullName>
    </recommendedName>
</protein>
<keyword evidence="1" id="KW-1133">Transmembrane helix</keyword>
<keyword evidence="1" id="KW-0472">Membrane</keyword>
<keyword evidence="1" id="KW-0812">Transmembrane</keyword>
<accession>A0ABX7BQ18</accession>
<gene>
    <name evidence="2" type="ORF">JIP62_06260</name>
</gene>
<evidence type="ECO:0000313" key="2">
    <source>
        <dbReference type="EMBL" id="QQQ19687.1"/>
    </source>
</evidence>
<sequence length="107" mass="11879">MRDLLPYFSLAIAVIACCISGWVAIRAGRWRDSEAAKALVDRISGVERTAGLHAQRLEQIEEDIAGLPTKADFARLEGEIVSTCRIADRTEQAVLRLEDYMMRGGRS</sequence>
<proteinExistence type="predicted"/>
<dbReference type="PROSITE" id="PS51257">
    <property type="entry name" value="PROKAR_LIPOPROTEIN"/>
    <property type="match status" value="1"/>
</dbReference>
<evidence type="ECO:0000256" key="1">
    <source>
        <dbReference type="SAM" id="Phobius"/>
    </source>
</evidence>
<name>A0ABX7BQ18_9CAUL</name>
<reference evidence="2 3" key="1">
    <citation type="submission" date="2021-01" db="EMBL/GenBank/DDBJ databases">
        <title>Brevundimonas vitis sp. nov., an bacterium isolated from grape (Vitis vinifera).</title>
        <authorList>
            <person name="Jiang L."/>
            <person name="Lee J."/>
        </authorList>
    </citation>
    <scope>NUCLEOTIDE SEQUENCE [LARGE SCALE GENOMIC DNA]</scope>
    <source>
        <strain evidence="2 3">GRTSA-9</strain>
    </source>
</reference>
<dbReference type="RefSeq" id="WP_201104038.1">
    <property type="nucleotide sequence ID" value="NZ_CP067977.1"/>
</dbReference>
<keyword evidence="3" id="KW-1185">Reference proteome</keyword>
<organism evidence="2 3">
    <name type="scientific">Brevundimonas vitisensis</name>
    <dbReference type="NCBI Taxonomy" id="2800818"/>
    <lineage>
        <taxon>Bacteria</taxon>
        <taxon>Pseudomonadati</taxon>
        <taxon>Pseudomonadota</taxon>
        <taxon>Alphaproteobacteria</taxon>
        <taxon>Caulobacterales</taxon>
        <taxon>Caulobacteraceae</taxon>
        <taxon>Brevundimonas</taxon>
    </lineage>
</organism>
<dbReference type="EMBL" id="CP067977">
    <property type="protein sequence ID" value="QQQ19687.1"/>
    <property type="molecule type" value="Genomic_DNA"/>
</dbReference>
<feature type="transmembrane region" description="Helical" evidence="1">
    <location>
        <begin position="6"/>
        <end position="25"/>
    </location>
</feature>
<evidence type="ECO:0000313" key="3">
    <source>
        <dbReference type="Proteomes" id="UP000595448"/>
    </source>
</evidence>